<proteinExistence type="predicted"/>
<dbReference type="Pfam" id="PF00395">
    <property type="entry name" value="SLH"/>
    <property type="match status" value="3"/>
</dbReference>
<dbReference type="SUPFAM" id="SSF53955">
    <property type="entry name" value="Lysozyme-like"/>
    <property type="match status" value="1"/>
</dbReference>
<dbReference type="InterPro" id="IPR008258">
    <property type="entry name" value="Transglycosylase_SLT_dom_1"/>
</dbReference>
<feature type="domain" description="SLH" evidence="3">
    <location>
        <begin position="306"/>
        <end position="369"/>
    </location>
</feature>
<dbReference type="RefSeq" id="WP_093370459.1">
    <property type="nucleotide sequence ID" value="NZ_FOQA01000002.1"/>
</dbReference>
<dbReference type="Pfam" id="PF01464">
    <property type="entry name" value="SLT"/>
    <property type="match status" value="1"/>
</dbReference>
<organism evidence="4 5">
    <name type="scientific">Tindallia magadiensis</name>
    <dbReference type="NCBI Taxonomy" id="69895"/>
    <lineage>
        <taxon>Bacteria</taxon>
        <taxon>Bacillati</taxon>
        <taxon>Bacillota</taxon>
        <taxon>Clostridia</taxon>
        <taxon>Peptostreptococcales</taxon>
        <taxon>Tindalliaceae</taxon>
        <taxon>Tindallia</taxon>
    </lineage>
</organism>
<dbReference type="InterPro" id="IPR023346">
    <property type="entry name" value="Lysozyme-like_dom_sf"/>
</dbReference>
<protein>
    <submittedName>
        <fullName evidence="4">S-layer homology domain-containing protein</fullName>
    </submittedName>
</protein>
<dbReference type="Proteomes" id="UP000199287">
    <property type="component" value="Unassembled WGS sequence"/>
</dbReference>
<keyword evidence="2" id="KW-0732">Signal</keyword>
<evidence type="ECO:0000313" key="4">
    <source>
        <dbReference type="EMBL" id="SFH69467.1"/>
    </source>
</evidence>
<evidence type="ECO:0000256" key="2">
    <source>
        <dbReference type="SAM" id="SignalP"/>
    </source>
</evidence>
<feature type="domain" description="SLH" evidence="3">
    <location>
        <begin position="432"/>
        <end position="490"/>
    </location>
</feature>
<keyword evidence="1" id="KW-0677">Repeat</keyword>
<accession>A0A1I3C4K5</accession>
<evidence type="ECO:0000256" key="1">
    <source>
        <dbReference type="ARBA" id="ARBA00022737"/>
    </source>
</evidence>
<dbReference type="EMBL" id="FOQA01000002">
    <property type="protein sequence ID" value="SFH69467.1"/>
    <property type="molecule type" value="Genomic_DNA"/>
</dbReference>
<evidence type="ECO:0000313" key="5">
    <source>
        <dbReference type="Proteomes" id="UP000199287"/>
    </source>
</evidence>
<feature type="chain" id="PRO_5038375617" evidence="2">
    <location>
        <begin position="25"/>
        <end position="490"/>
    </location>
</feature>
<gene>
    <name evidence="4" type="ORF">SAMN05192551_102209</name>
</gene>
<dbReference type="AlphaFoldDB" id="A0A1I3C4K5"/>
<evidence type="ECO:0000259" key="3">
    <source>
        <dbReference type="PROSITE" id="PS51272"/>
    </source>
</evidence>
<dbReference type="PROSITE" id="PS51272">
    <property type="entry name" value="SLH"/>
    <property type="match status" value="3"/>
</dbReference>
<reference evidence="5" key="1">
    <citation type="submission" date="2016-10" db="EMBL/GenBank/DDBJ databases">
        <authorList>
            <person name="Varghese N."/>
            <person name="Submissions S."/>
        </authorList>
    </citation>
    <scope>NUCLEOTIDE SEQUENCE [LARGE SCALE GENOMIC DNA]</scope>
    <source>
        <strain evidence="5">Z-7934</strain>
    </source>
</reference>
<sequence>MVKKLLLIISLLLFIQSAFIPVAAGDQPCRDEINEIINEVALQKNIPPVLLRAIAWKESGKRQFHNGQPFVHAGNQGIMQINRVHNNRLDKEALLNDVRYNVEVGADVLLSRWLFEDIATVGERDPDVLENWYFALWGYNGWLPRNNPADRNGDTYQDGIFDLIRERYNVPVSDVDWNQIPSGERTPRGFGISNPDRVSDGHLLFYQPGDLVEAVPEDLWLLEAPGADHTGWAPEGSRLRVISHEKLEAGLYWYRLESIDNGSQGWARSIDLLPVKAAVLAEKDAFSRLEETEQQVVTLSMPEEAVSSSPFKDLKDHPAQEAVKRLNEAGIISGTQSGRYEPDRPMTREELAVVFEKAFDLDSHQKEAYLPKDWEKVSEWAQEPLETVIAHRIMTEYGDGTVRPKKHATREQVLVMVTKALELELEAVANEDPNFADADRVSEWAVPAVNKLVEKEMIPASEELKLFPDRAVTRGELAILLDGVIDKEYQ</sequence>
<dbReference type="PANTHER" id="PTHR43308">
    <property type="entry name" value="OUTER MEMBRANE PROTEIN ALPHA-RELATED"/>
    <property type="match status" value="1"/>
</dbReference>
<dbReference type="STRING" id="69895.SAMN05192551_102209"/>
<dbReference type="PANTHER" id="PTHR43308:SF5">
    <property type="entry name" value="S-LAYER PROTEIN _ PEPTIDOGLYCAN ENDO-BETA-N-ACETYLGLUCOSAMINIDASE"/>
    <property type="match status" value="1"/>
</dbReference>
<keyword evidence="5" id="KW-1185">Reference proteome</keyword>
<dbReference type="Gene3D" id="1.10.530.10">
    <property type="match status" value="1"/>
</dbReference>
<dbReference type="InterPro" id="IPR051465">
    <property type="entry name" value="Cell_Envelope_Struct_Comp"/>
</dbReference>
<dbReference type="OrthoDB" id="9813450at2"/>
<name>A0A1I3C4K5_9FIRM</name>
<feature type="signal peptide" evidence="2">
    <location>
        <begin position="1"/>
        <end position="24"/>
    </location>
</feature>
<dbReference type="InterPro" id="IPR001119">
    <property type="entry name" value="SLH_dom"/>
</dbReference>
<feature type="domain" description="SLH" evidence="3">
    <location>
        <begin position="371"/>
        <end position="431"/>
    </location>
</feature>